<dbReference type="GO" id="GO:0004527">
    <property type="term" value="F:exonuclease activity"/>
    <property type="evidence" value="ECO:0007669"/>
    <property type="project" value="UniProtKB-KW"/>
</dbReference>
<keyword evidence="1" id="KW-0269">Exonuclease</keyword>
<dbReference type="EMBL" id="JXTB01000060">
    <property type="protein sequence ID" value="PON68762.1"/>
    <property type="molecule type" value="Genomic_DNA"/>
</dbReference>
<dbReference type="PANTHER" id="PTHR33710">
    <property type="entry name" value="BNAC02G09200D PROTEIN"/>
    <property type="match status" value="1"/>
</dbReference>
<keyword evidence="1" id="KW-0540">Nuclease</keyword>
<comment type="caution">
    <text evidence="1">The sequence shown here is derived from an EMBL/GenBank/DDBJ whole genome shotgun (WGS) entry which is preliminary data.</text>
</comment>
<protein>
    <submittedName>
        <fullName evidence="1">Endonuclease/exonuclease/phosphatase</fullName>
    </submittedName>
</protein>
<sequence length="113" mass="13391">MEIYGFLWENPARSSRNSSWEQLRRLKDISSLPWCVAGDFNSIFYIHEKMGGRDFDFNGMRNFRNVASDCLLTNFGYVGEMMIWNNGHEEDMNAERLDRVLYFVEWLGLFPFA</sequence>
<dbReference type="GO" id="GO:0004519">
    <property type="term" value="F:endonuclease activity"/>
    <property type="evidence" value="ECO:0007669"/>
    <property type="project" value="UniProtKB-KW"/>
</dbReference>
<dbReference type="InterPro" id="IPR036691">
    <property type="entry name" value="Endo/exonu/phosph_ase_sf"/>
</dbReference>
<keyword evidence="1" id="KW-0255">Endonuclease</keyword>
<dbReference type="AlphaFoldDB" id="A0A2P5D633"/>
<dbReference type="Gene3D" id="3.60.10.10">
    <property type="entry name" value="Endonuclease/exonuclease/phosphatase"/>
    <property type="match status" value="1"/>
</dbReference>
<gene>
    <name evidence="1" type="ORF">PanWU01x14_093680</name>
</gene>
<keyword evidence="2" id="KW-1185">Reference proteome</keyword>
<dbReference type="SUPFAM" id="SSF56219">
    <property type="entry name" value="DNase I-like"/>
    <property type="match status" value="1"/>
</dbReference>
<organism evidence="1 2">
    <name type="scientific">Parasponia andersonii</name>
    <name type="common">Sponia andersonii</name>
    <dbReference type="NCBI Taxonomy" id="3476"/>
    <lineage>
        <taxon>Eukaryota</taxon>
        <taxon>Viridiplantae</taxon>
        <taxon>Streptophyta</taxon>
        <taxon>Embryophyta</taxon>
        <taxon>Tracheophyta</taxon>
        <taxon>Spermatophyta</taxon>
        <taxon>Magnoliopsida</taxon>
        <taxon>eudicotyledons</taxon>
        <taxon>Gunneridae</taxon>
        <taxon>Pentapetalae</taxon>
        <taxon>rosids</taxon>
        <taxon>fabids</taxon>
        <taxon>Rosales</taxon>
        <taxon>Cannabaceae</taxon>
        <taxon>Parasponia</taxon>
    </lineage>
</organism>
<name>A0A2P5D633_PARAD</name>
<keyword evidence="1" id="KW-0378">Hydrolase</keyword>
<dbReference type="Proteomes" id="UP000237105">
    <property type="component" value="Unassembled WGS sequence"/>
</dbReference>
<dbReference type="OrthoDB" id="1935929at2759"/>
<reference evidence="2" key="1">
    <citation type="submission" date="2016-06" db="EMBL/GenBank/DDBJ databases">
        <title>Parallel loss of symbiosis genes in relatives of nitrogen-fixing non-legume Parasponia.</title>
        <authorList>
            <person name="Van Velzen R."/>
            <person name="Holmer R."/>
            <person name="Bu F."/>
            <person name="Rutten L."/>
            <person name="Van Zeijl A."/>
            <person name="Liu W."/>
            <person name="Santuari L."/>
            <person name="Cao Q."/>
            <person name="Sharma T."/>
            <person name="Shen D."/>
            <person name="Roswanjaya Y."/>
            <person name="Wardhani T."/>
            <person name="Kalhor M.S."/>
            <person name="Jansen J."/>
            <person name="Van den Hoogen J."/>
            <person name="Gungor B."/>
            <person name="Hartog M."/>
            <person name="Hontelez J."/>
            <person name="Verver J."/>
            <person name="Yang W.-C."/>
            <person name="Schijlen E."/>
            <person name="Repin R."/>
            <person name="Schilthuizen M."/>
            <person name="Schranz E."/>
            <person name="Heidstra R."/>
            <person name="Miyata K."/>
            <person name="Fedorova E."/>
            <person name="Kohlen W."/>
            <person name="Bisseling T."/>
            <person name="Smit S."/>
            <person name="Geurts R."/>
        </authorList>
    </citation>
    <scope>NUCLEOTIDE SEQUENCE [LARGE SCALE GENOMIC DNA]</scope>
    <source>
        <strain evidence="2">cv. WU1-14</strain>
    </source>
</reference>
<accession>A0A2P5D633</accession>
<evidence type="ECO:0000313" key="2">
    <source>
        <dbReference type="Proteomes" id="UP000237105"/>
    </source>
</evidence>
<proteinExistence type="predicted"/>
<dbReference type="PANTHER" id="PTHR33710:SF71">
    <property type="entry name" value="ENDONUCLEASE_EXONUCLEASE_PHOSPHATASE DOMAIN-CONTAINING PROTEIN"/>
    <property type="match status" value="1"/>
</dbReference>
<evidence type="ECO:0000313" key="1">
    <source>
        <dbReference type="EMBL" id="PON68762.1"/>
    </source>
</evidence>